<dbReference type="PANTHER" id="PTHR47074:SF48">
    <property type="entry name" value="POLYNUCLEOTIDYL TRANSFERASE, RIBONUCLEASE H-LIKE SUPERFAMILY PROTEIN"/>
    <property type="match status" value="1"/>
</dbReference>
<comment type="caution">
    <text evidence="2">The sequence shown here is derived from an EMBL/GenBank/DDBJ whole genome shotgun (WGS) entry which is preliminary data.</text>
</comment>
<reference evidence="2" key="2">
    <citation type="journal article" date="2024" name="Plant">
        <title>Genomic evolution and insights into agronomic trait innovations of Sesamum species.</title>
        <authorList>
            <person name="Miao H."/>
            <person name="Wang L."/>
            <person name="Qu L."/>
            <person name="Liu H."/>
            <person name="Sun Y."/>
            <person name="Le M."/>
            <person name="Wang Q."/>
            <person name="Wei S."/>
            <person name="Zheng Y."/>
            <person name="Lin W."/>
            <person name="Duan Y."/>
            <person name="Cao H."/>
            <person name="Xiong S."/>
            <person name="Wang X."/>
            <person name="Wei L."/>
            <person name="Li C."/>
            <person name="Ma Q."/>
            <person name="Ju M."/>
            <person name="Zhao R."/>
            <person name="Li G."/>
            <person name="Mu C."/>
            <person name="Tian Q."/>
            <person name="Mei H."/>
            <person name="Zhang T."/>
            <person name="Gao T."/>
            <person name="Zhang H."/>
        </authorList>
    </citation>
    <scope>NUCLEOTIDE SEQUENCE</scope>
    <source>
        <strain evidence="2">KEN1</strain>
    </source>
</reference>
<gene>
    <name evidence="2" type="ORF">Slati_4498600</name>
</gene>
<dbReference type="InterPro" id="IPR052929">
    <property type="entry name" value="RNase_H-like_EbsB-rel"/>
</dbReference>
<organism evidence="2">
    <name type="scientific">Sesamum latifolium</name>
    <dbReference type="NCBI Taxonomy" id="2727402"/>
    <lineage>
        <taxon>Eukaryota</taxon>
        <taxon>Viridiplantae</taxon>
        <taxon>Streptophyta</taxon>
        <taxon>Embryophyta</taxon>
        <taxon>Tracheophyta</taxon>
        <taxon>Spermatophyta</taxon>
        <taxon>Magnoliopsida</taxon>
        <taxon>eudicotyledons</taxon>
        <taxon>Gunneridae</taxon>
        <taxon>Pentapetalae</taxon>
        <taxon>asterids</taxon>
        <taxon>lamiids</taxon>
        <taxon>Lamiales</taxon>
        <taxon>Pedaliaceae</taxon>
        <taxon>Sesamum</taxon>
    </lineage>
</organism>
<name>A0AAW2SSD0_9LAMI</name>
<reference evidence="2" key="1">
    <citation type="submission" date="2020-06" db="EMBL/GenBank/DDBJ databases">
        <authorList>
            <person name="Li T."/>
            <person name="Hu X."/>
            <person name="Zhang T."/>
            <person name="Song X."/>
            <person name="Zhang H."/>
            <person name="Dai N."/>
            <person name="Sheng W."/>
            <person name="Hou X."/>
            <person name="Wei L."/>
        </authorList>
    </citation>
    <scope>NUCLEOTIDE SEQUENCE</scope>
    <source>
        <strain evidence="2">KEN1</strain>
        <tissue evidence="2">Leaf</tissue>
    </source>
</reference>
<feature type="domain" description="Reverse transcriptase zinc-binding" evidence="1">
    <location>
        <begin position="156"/>
        <end position="200"/>
    </location>
</feature>
<evidence type="ECO:0000313" key="2">
    <source>
        <dbReference type="EMBL" id="KAL0395324.1"/>
    </source>
</evidence>
<dbReference type="EMBL" id="JACGWN010000016">
    <property type="protein sequence ID" value="KAL0395324.1"/>
    <property type="molecule type" value="Genomic_DNA"/>
</dbReference>
<evidence type="ECO:0000259" key="1">
    <source>
        <dbReference type="Pfam" id="PF13966"/>
    </source>
</evidence>
<protein>
    <recommendedName>
        <fullName evidence="1">Reverse transcriptase zinc-binding domain-containing protein</fullName>
    </recommendedName>
</protein>
<dbReference type="Pfam" id="PF13966">
    <property type="entry name" value="zf-RVT"/>
    <property type="match status" value="1"/>
</dbReference>
<dbReference type="InterPro" id="IPR026960">
    <property type="entry name" value="RVT-Znf"/>
</dbReference>
<sequence length="369" mass="41914">MNPDLLISRILKARYFPKGDFLSAKSGYNPSYSWRSLLEARFIIKAGSRWRVGYGSNIRVWKDPWLPRPTTFLPITPQSLFLPDLWVSDLLDKDNRCWNSELIEGIFCLEDSNLIKSIPVSNLAIPDFRVWHFNKKGEFSVKSASHIPLSSLMGKKEALPTTSNLNRRQCRVEPHCSTCGWESETVKHVLLDCNFARQAWALSHLPWKVICSWSQGALEWIAEVRKSLDHDQFNSFVIICWQLWGRRNRFVMENTLSSPLDCVRAADLLLHDFHNVVATRPSSLPKELHWQAPIEGAVKINFDAAISNKGCGIGLITRDWKGQCIGWCSNLYPDVQDPEHGEALAARSAVELCCKIHGSYALLKGIALL</sequence>
<dbReference type="PANTHER" id="PTHR47074">
    <property type="entry name" value="BNAC02G40300D PROTEIN"/>
    <property type="match status" value="1"/>
</dbReference>
<accession>A0AAW2SSD0</accession>
<dbReference type="AlphaFoldDB" id="A0AAW2SSD0"/>
<proteinExistence type="predicted"/>